<dbReference type="PROSITE" id="PS51085">
    <property type="entry name" value="2FE2S_FER_2"/>
    <property type="match status" value="1"/>
</dbReference>
<dbReference type="Pfam" id="PF17651">
    <property type="entry name" value="Raco_middle"/>
    <property type="match status" value="1"/>
</dbReference>
<feature type="domain" description="2Fe-2S ferredoxin-type" evidence="1">
    <location>
        <begin position="2"/>
        <end position="94"/>
    </location>
</feature>
<proteinExistence type="predicted"/>
<dbReference type="GO" id="GO:0051536">
    <property type="term" value="F:iron-sulfur cluster binding"/>
    <property type="evidence" value="ECO:0007669"/>
    <property type="project" value="InterPro"/>
</dbReference>
<dbReference type="InterPro" id="IPR042259">
    <property type="entry name" value="Raco-like_middle_sf"/>
</dbReference>
<dbReference type="PANTHER" id="PTHR42895:SF2">
    <property type="entry name" value="IRON-SULFUR CLUSTER PROTEIN"/>
    <property type="match status" value="1"/>
</dbReference>
<dbReference type="OrthoDB" id="9810588at2"/>
<dbReference type="InterPro" id="IPR012675">
    <property type="entry name" value="Beta-grasp_dom_sf"/>
</dbReference>
<dbReference type="STRING" id="1120918.SAMN05216249_12013"/>
<evidence type="ECO:0000259" key="1">
    <source>
        <dbReference type="PROSITE" id="PS51085"/>
    </source>
</evidence>
<dbReference type="SUPFAM" id="SSF54292">
    <property type="entry name" value="2Fe-2S ferredoxin-like"/>
    <property type="match status" value="1"/>
</dbReference>
<dbReference type="InterPro" id="IPR036010">
    <property type="entry name" value="2Fe-2S_ferredoxin-like_sf"/>
</dbReference>
<dbReference type="CDD" id="cd00207">
    <property type="entry name" value="fer2"/>
    <property type="match status" value="1"/>
</dbReference>
<sequence>MKSITFKPDNITIQVKKGQTILEAARKAGIAIESPCNGSGVCGKCRINREQIDNIDALLIKKSVFSENNDDDSYILACNACINEDVIVELTNNKESDLKILSKGKIFAFEKKTLVKKEYYEKEDITKIYYNEKEIAFEKGNTKNENYGIVIDIGTTTMVASLVDLNTGKELTSESVLNPQAIHAQDVLSRITMAHEQKGMELLYTEVVKEFNNLIDMIAKNKGVDPNGIYEIILSGNTCMIHLATNKNPTSLGEYPYEPAIQGGSYEAAKLHGLHLAKEAVLYLPPIISSYVGPDITSGVLATQIYKRKDNSLLVDIGTNGEMVISKNGDLSATSTAAGPAFEGMNIEFGMRAAKGAIEMFEIEDDDTITVKTIENAPPVGICGSGLMDIVGELVSHKVITKSGKFANPKRNELPDFLSERLEKKNGKTVFKLSEDVYLTQKDVRQVQLAKGAVRAGIEFLLKSQELTADKLDEVMIAGSFGYHLRTKSLINIGLLPKEFEDKVDFVGNTSKTGGQAFLMNKKYRNEMEELVKTINIVELSNYDNFEEVFVKCLNF</sequence>
<organism evidence="2 3">
    <name type="scientific">Acetitomaculum ruminis DSM 5522</name>
    <dbReference type="NCBI Taxonomy" id="1120918"/>
    <lineage>
        <taxon>Bacteria</taxon>
        <taxon>Bacillati</taxon>
        <taxon>Bacillota</taxon>
        <taxon>Clostridia</taxon>
        <taxon>Lachnospirales</taxon>
        <taxon>Lachnospiraceae</taxon>
        <taxon>Acetitomaculum</taxon>
    </lineage>
</organism>
<dbReference type="Proteomes" id="UP000198838">
    <property type="component" value="Unassembled WGS sequence"/>
</dbReference>
<dbReference type="InterPro" id="IPR001041">
    <property type="entry name" value="2Fe-2S_ferredoxin-type"/>
</dbReference>
<gene>
    <name evidence="2" type="ORF">SAMN05216249_12013</name>
</gene>
<protein>
    <submittedName>
        <fullName evidence="2">Uncharacterized 2Fe-2 and 4Fe-4S clusters-containing protein, contains DUF4445 domain</fullName>
    </submittedName>
</protein>
<dbReference type="RefSeq" id="WP_092874039.1">
    <property type="nucleotide sequence ID" value="NZ_FOJY01000020.1"/>
</dbReference>
<dbReference type="Pfam" id="PF14574">
    <property type="entry name" value="RACo_C_ter"/>
    <property type="match status" value="1"/>
</dbReference>
<name>A0A1I1A1S5_9FIRM</name>
<dbReference type="InterPro" id="IPR041414">
    <property type="entry name" value="Raco-like_middle"/>
</dbReference>
<accession>A0A1I1A1S5</accession>
<dbReference type="Gene3D" id="3.30.420.480">
    <property type="entry name" value="Domain of unknown function (DUF4445)"/>
    <property type="match status" value="1"/>
</dbReference>
<dbReference type="AlphaFoldDB" id="A0A1I1A1S5"/>
<dbReference type="EMBL" id="FOJY01000020">
    <property type="protein sequence ID" value="SFB31881.1"/>
    <property type="molecule type" value="Genomic_DNA"/>
</dbReference>
<dbReference type="Pfam" id="PF00111">
    <property type="entry name" value="Fer2"/>
    <property type="match status" value="1"/>
</dbReference>
<keyword evidence="3" id="KW-1185">Reference proteome</keyword>
<dbReference type="PANTHER" id="PTHR42895">
    <property type="entry name" value="IRON-SULFUR CLUSTER-BINDING PROTEIN-RELATED"/>
    <property type="match status" value="1"/>
</dbReference>
<evidence type="ECO:0000313" key="2">
    <source>
        <dbReference type="EMBL" id="SFB31881.1"/>
    </source>
</evidence>
<evidence type="ECO:0000313" key="3">
    <source>
        <dbReference type="Proteomes" id="UP000198838"/>
    </source>
</evidence>
<dbReference type="InterPro" id="IPR052911">
    <property type="entry name" value="Corrinoid_activation_enz"/>
</dbReference>
<dbReference type="InterPro" id="IPR027980">
    <property type="entry name" value="RACo_C"/>
</dbReference>
<reference evidence="2 3" key="1">
    <citation type="submission" date="2016-10" db="EMBL/GenBank/DDBJ databases">
        <authorList>
            <person name="de Groot N.N."/>
        </authorList>
    </citation>
    <scope>NUCLEOTIDE SEQUENCE [LARGE SCALE GENOMIC DNA]</scope>
    <source>
        <strain evidence="2 3">DSM 5522</strain>
    </source>
</reference>
<dbReference type="Gene3D" id="3.10.20.30">
    <property type="match status" value="1"/>
</dbReference>